<feature type="compositionally biased region" description="Basic and acidic residues" evidence="1">
    <location>
        <begin position="475"/>
        <end position="515"/>
    </location>
</feature>
<feature type="compositionally biased region" description="Pro residues" evidence="1">
    <location>
        <begin position="636"/>
        <end position="647"/>
    </location>
</feature>
<dbReference type="EMBL" id="FJOG01000005">
    <property type="protein sequence ID" value="CZR54697.1"/>
    <property type="molecule type" value="Genomic_DNA"/>
</dbReference>
<name>A0A1L7WPJ1_9HELO</name>
<evidence type="ECO:0000256" key="1">
    <source>
        <dbReference type="SAM" id="MobiDB-lite"/>
    </source>
</evidence>
<dbReference type="OrthoDB" id="3565264at2759"/>
<feature type="compositionally biased region" description="Basic and acidic residues" evidence="1">
    <location>
        <begin position="614"/>
        <end position="630"/>
    </location>
</feature>
<feature type="compositionally biased region" description="Basic residues" evidence="1">
    <location>
        <begin position="268"/>
        <end position="279"/>
    </location>
</feature>
<accession>A0A1L7WPJ1</accession>
<sequence>MIPDNLTRSEIIALMLRYVRSKPSEWFSLDGISAEYIARAEQILREQKILEEVRNDIQRGILRTIKALEPVLMMSPKAEADVFNWKALAAKVKDLHKGLVMATQWVEICKGVNEFPDKDTNGRAKSASQQKKNPVQAQVVKAVVQTPGRKAAMMPVQVKKKVQGELQGVKLLPGAPRTVANESPVWGKKKVQGEPQGVEALVGAPKTEAAKALVQGKKKTQVNSLVKLNDSRPRAGDDSPQKYVARAGSESPATTLKTKTTEKELNRQRKRSISRKRGLRTMSEKERRIQAAHEQALKLASETILQPLLFMFGFFKGNKTFINPSQDSAVTMIDALPSKLEILVLVKRYNDISRSKDQIKVSLSKDEVKGIERLEQKQVAHRGRYIDSDIHMAASMAKPYLDNILALSDLDLKGFPWSEAEKFFHALLVSTNKQKEVNDKRRVAAAKKRAEEIKEHKVWGQNLEKLQRITEADAQKKIEDQKKAEEQKKAKDKADKAEALKKAQTDAAKKIKATEGVKLQKQQAPKISMHQAKQHWPKNVNSSYTSPSHVPSTPQAISFQNQIIKSRVKSPDRSPAKSPAKSPVKSPAKSPTPHPQVPVKEPRSQGPAPTTDKSAAKDAGSDFSRIHEAGISRLPQPSPPATPPQLPPRAQGDRSPVNKPLTSNVKVAAAAPKPKSPQLKPLKPALKKSIQNLQEEPGMKTWVPGRERAERPGSPQLDDNDPSSEKAEKARKAHEEALALRFEVRKF</sequence>
<evidence type="ECO:0000313" key="2">
    <source>
        <dbReference type="EMBL" id="CZR54697.1"/>
    </source>
</evidence>
<reference evidence="2 3" key="1">
    <citation type="submission" date="2016-03" db="EMBL/GenBank/DDBJ databases">
        <authorList>
            <person name="Ploux O."/>
        </authorList>
    </citation>
    <scope>NUCLEOTIDE SEQUENCE [LARGE SCALE GENOMIC DNA]</scope>
    <source>
        <strain evidence="2 3">UAMH 11012</strain>
    </source>
</reference>
<feature type="region of interest" description="Disordered" evidence="1">
    <location>
        <begin position="475"/>
        <end position="732"/>
    </location>
</feature>
<protein>
    <submittedName>
        <fullName evidence="2">Uncharacterized protein</fullName>
    </submittedName>
</protein>
<feature type="compositionally biased region" description="Basic and acidic residues" evidence="1">
    <location>
        <begin position="723"/>
        <end position="732"/>
    </location>
</feature>
<feature type="compositionally biased region" description="Basic and acidic residues" evidence="1">
    <location>
        <begin position="229"/>
        <end position="240"/>
    </location>
</feature>
<feature type="compositionally biased region" description="Polar residues" evidence="1">
    <location>
        <begin position="539"/>
        <end position="564"/>
    </location>
</feature>
<dbReference type="Proteomes" id="UP000184330">
    <property type="component" value="Unassembled WGS sequence"/>
</dbReference>
<gene>
    <name evidence="2" type="ORF">PAC_04581</name>
</gene>
<feature type="compositionally biased region" description="Low complexity" evidence="1">
    <location>
        <begin position="666"/>
        <end position="688"/>
    </location>
</feature>
<proteinExistence type="predicted"/>
<organism evidence="2 3">
    <name type="scientific">Phialocephala subalpina</name>
    <dbReference type="NCBI Taxonomy" id="576137"/>
    <lineage>
        <taxon>Eukaryota</taxon>
        <taxon>Fungi</taxon>
        <taxon>Dikarya</taxon>
        <taxon>Ascomycota</taxon>
        <taxon>Pezizomycotina</taxon>
        <taxon>Leotiomycetes</taxon>
        <taxon>Helotiales</taxon>
        <taxon>Mollisiaceae</taxon>
        <taxon>Phialocephala</taxon>
        <taxon>Phialocephala fortinii species complex</taxon>
    </lineage>
</organism>
<feature type="region of interest" description="Disordered" evidence="1">
    <location>
        <begin position="227"/>
        <end position="284"/>
    </location>
</feature>
<keyword evidence="3" id="KW-1185">Reference proteome</keyword>
<evidence type="ECO:0000313" key="3">
    <source>
        <dbReference type="Proteomes" id="UP000184330"/>
    </source>
</evidence>
<dbReference type="AlphaFoldDB" id="A0A1L7WPJ1"/>